<evidence type="ECO:0000313" key="3">
    <source>
        <dbReference type="Proteomes" id="UP000541558"/>
    </source>
</evidence>
<evidence type="ECO:0000259" key="1">
    <source>
        <dbReference type="Pfam" id="PF12937"/>
    </source>
</evidence>
<feature type="domain" description="F-box" evidence="1">
    <location>
        <begin position="62"/>
        <end position="122"/>
    </location>
</feature>
<sequence length="526" mass="60393">MLSQSPLEIREREIKTEFLSRMGRELGERRVALAKQLEDIDYSLSRLWTEYGEMHNTGVYLNRIPTEILCHIFSFCLSSPKLAGDGYYVYEEERPSTEVALSHVCHHWREVAINDPSLWRSFRYKTPRWKRDPLNRFGTYLDRSSPTSIDLFIHFNFSSHEDMTLLSAAALQVHRWRRVTIISEDNKFNWSHFQLALKDKEAPALEYFSFRPSLFVSAHTNSGHILPVAHLEPKIFTSGAPKLAHIHLDSTVPYFFLPPLTNVTTFSLDAKYIGPSSITWRAFLDILALPSITSLSIGGEVLLVPTEEHLNQPIEANTLQHLRWSGDPDSLDHFLSYLSAPNLQSLVLCRIHLPPRPTNNEASISLPSLRSLYIIECVNLNAHYIQFLASGCPNLAHLSMSYYRPESHLLGYLNKEIEDGRQHWMNLEKTTVYVDGADTVCPYLDFVLPRTRDGRAFTLSVSSRLHRAWNKQLPDDFKQLKEVCDVLPWTCVSDILPAQWPPGGTLAVLQHDRSSQFNFAVDWNEF</sequence>
<name>A0A8H5C9D5_9AGAR</name>
<dbReference type="EMBL" id="JAACJK010000057">
    <property type="protein sequence ID" value="KAF5337119.1"/>
    <property type="molecule type" value="Genomic_DNA"/>
</dbReference>
<organism evidence="2 3">
    <name type="scientific">Ephemerocybe angulata</name>
    <dbReference type="NCBI Taxonomy" id="980116"/>
    <lineage>
        <taxon>Eukaryota</taxon>
        <taxon>Fungi</taxon>
        <taxon>Dikarya</taxon>
        <taxon>Basidiomycota</taxon>
        <taxon>Agaricomycotina</taxon>
        <taxon>Agaricomycetes</taxon>
        <taxon>Agaricomycetidae</taxon>
        <taxon>Agaricales</taxon>
        <taxon>Agaricineae</taxon>
        <taxon>Psathyrellaceae</taxon>
        <taxon>Ephemerocybe</taxon>
    </lineage>
</organism>
<dbReference type="InterPro" id="IPR036047">
    <property type="entry name" value="F-box-like_dom_sf"/>
</dbReference>
<dbReference type="SUPFAM" id="SSF81383">
    <property type="entry name" value="F-box domain"/>
    <property type="match status" value="1"/>
</dbReference>
<dbReference type="Pfam" id="PF12937">
    <property type="entry name" value="F-box-like"/>
    <property type="match status" value="1"/>
</dbReference>
<dbReference type="Proteomes" id="UP000541558">
    <property type="component" value="Unassembled WGS sequence"/>
</dbReference>
<evidence type="ECO:0000313" key="2">
    <source>
        <dbReference type="EMBL" id="KAF5337119.1"/>
    </source>
</evidence>
<dbReference type="Gene3D" id="3.80.10.10">
    <property type="entry name" value="Ribonuclease Inhibitor"/>
    <property type="match status" value="1"/>
</dbReference>
<proteinExistence type="predicted"/>
<reference evidence="2 3" key="1">
    <citation type="journal article" date="2020" name="ISME J.">
        <title>Uncovering the hidden diversity of litter-decomposition mechanisms in mushroom-forming fungi.</title>
        <authorList>
            <person name="Floudas D."/>
            <person name="Bentzer J."/>
            <person name="Ahren D."/>
            <person name="Johansson T."/>
            <person name="Persson P."/>
            <person name="Tunlid A."/>
        </authorList>
    </citation>
    <scope>NUCLEOTIDE SEQUENCE [LARGE SCALE GENOMIC DNA]</scope>
    <source>
        <strain evidence="2 3">CBS 175.51</strain>
    </source>
</reference>
<dbReference type="AlphaFoldDB" id="A0A8H5C9D5"/>
<dbReference type="InterPro" id="IPR001810">
    <property type="entry name" value="F-box_dom"/>
</dbReference>
<protein>
    <recommendedName>
        <fullName evidence="1">F-box domain-containing protein</fullName>
    </recommendedName>
</protein>
<comment type="caution">
    <text evidence="2">The sequence shown here is derived from an EMBL/GenBank/DDBJ whole genome shotgun (WGS) entry which is preliminary data.</text>
</comment>
<dbReference type="Gene3D" id="1.20.1280.50">
    <property type="match status" value="1"/>
</dbReference>
<gene>
    <name evidence="2" type="ORF">D9611_003228</name>
</gene>
<dbReference type="SUPFAM" id="SSF52047">
    <property type="entry name" value="RNI-like"/>
    <property type="match status" value="1"/>
</dbReference>
<dbReference type="InterPro" id="IPR032675">
    <property type="entry name" value="LRR_dom_sf"/>
</dbReference>
<keyword evidence="3" id="KW-1185">Reference proteome</keyword>
<accession>A0A8H5C9D5</accession>
<dbReference type="OrthoDB" id="3023006at2759"/>